<sequence length="202" mass="22900">VKKLSSDFHNAELTLEASPEEISRLVSASMEKYERLLAVKKGMMNFSNRNTVVKIATGRSHTRKGIENLPGRTAHNIPIYVLTYDIQWQSIEQTLNRAAQYYQDLAAVNHNNEICKRDSKIHELESKEALLQEEIQTLQNTLASITDKRKELGNNSTSQITRTEVLNSLNDGKGFLVGNEISAGVLTQALDNPKYHYRLFRP</sequence>
<proteinExistence type="predicted"/>
<accession>A0A9N9H337</accession>
<dbReference type="AlphaFoldDB" id="A0A9N9H337"/>
<dbReference type="EMBL" id="CAJVPI010002542">
    <property type="protein sequence ID" value="CAG8645287.1"/>
    <property type="molecule type" value="Genomic_DNA"/>
</dbReference>
<feature type="coiled-coil region" evidence="1">
    <location>
        <begin position="121"/>
        <end position="155"/>
    </location>
</feature>
<organism evidence="2 3">
    <name type="scientific">Paraglomus brasilianum</name>
    <dbReference type="NCBI Taxonomy" id="144538"/>
    <lineage>
        <taxon>Eukaryota</taxon>
        <taxon>Fungi</taxon>
        <taxon>Fungi incertae sedis</taxon>
        <taxon>Mucoromycota</taxon>
        <taxon>Glomeromycotina</taxon>
        <taxon>Glomeromycetes</taxon>
        <taxon>Paraglomerales</taxon>
        <taxon>Paraglomeraceae</taxon>
        <taxon>Paraglomus</taxon>
    </lineage>
</organism>
<dbReference type="OrthoDB" id="2442528at2759"/>
<evidence type="ECO:0000313" key="3">
    <source>
        <dbReference type="Proteomes" id="UP000789739"/>
    </source>
</evidence>
<gene>
    <name evidence="2" type="ORF">PBRASI_LOCUS9994</name>
</gene>
<keyword evidence="3" id="KW-1185">Reference proteome</keyword>
<comment type="caution">
    <text evidence="2">The sequence shown here is derived from an EMBL/GenBank/DDBJ whole genome shotgun (WGS) entry which is preliminary data.</text>
</comment>
<feature type="non-terminal residue" evidence="2">
    <location>
        <position position="1"/>
    </location>
</feature>
<protein>
    <submittedName>
        <fullName evidence="2">9382_t:CDS:1</fullName>
    </submittedName>
</protein>
<dbReference type="Proteomes" id="UP000789739">
    <property type="component" value="Unassembled WGS sequence"/>
</dbReference>
<feature type="non-terminal residue" evidence="2">
    <location>
        <position position="202"/>
    </location>
</feature>
<evidence type="ECO:0000313" key="2">
    <source>
        <dbReference type="EMBL" id="CAG8645287.1"/>
    </source>
</evidence>
<keyword evidence="1" id="KW-0175">Coiled coil</keyword>
<reference evidence="2" key="1">
    <citation type="submission" date="2021-06" db="EMBL/GenBank/DDBJ databases">
        <authorList>
            <person name="Kallberg Y."/>
            <person name="Tangrot J."/>
            <person name="Rosling A."/>
        </authorList>
    </citation>
    <scope>NUCLEOTIDE SEQUENCE</scope>
    <source>
        <strain evidence="2">BR232B</strain>
    </source>
</reference>
<name>A0A9N9H337_9GLOM</name>
<evidence type="ECO:0000256" key="1">
    <source>
        <dbReference type="SAM" id="Coils"/>
    </source>
</evidence>